<dbReference type="RefSeq" id="WP_217892015.1">
    <property type="nucleotide sequence ID" value="NZ_JAHSTS010000001.1"/>
</dbReference>
<reference evidence="1 2" key="1">
    <citation type="submission" date="2021-06" db="EMBL/GenBank/DDBJ databases">
        <title>Updating the genus Pseudomonas: Description of 43 new species and partition of the Pseudomonas putida group.</title>
        <authorList>
            <person name="Girard L."/>
            <person name="Lood C."/>
            <person name="Vandamme P."/>
            <person name="Rokni-Zadeh H."/>
            <person name="Van Noort V."/>
            <person name="Hofte M."/>
            <person name="Lavigne R."/>
            <person name="De Mot R."/>
        </authorList>
    </citation>
    <scope>NUCLEOTIDE SEQUENCE [LARGE SCALE GENOMIC DNA]</scope>
    <source>
        <strain evidence="1 2">COR58</strain>
    </source>
</reference>
<gene>
    <name evidence="1" type="ORF">KVG96_10715</name>
</gene>
<comment type="caution">
    <text evidence="1">The sequence shown here is derived from an EMBL/GenBank/DDBJ whole genome shotgun (WGS) entry which is preliminary data.</text>
</comment>
<accession>A0ABS6PD87</accession>
<name>A0ABS6PD87_9PSED</name>
<keyword evidence="2" id="KW-1185">Reference proteome</keyword>
<dbReference type="EMBL" id="JAHSTS010000001">
    <property type="protein sequence ID" value="MBV4458423.1"/>
    <property type="molecule type" value="Genomic_DNA"/>
</dbReference>
<sequence>MSVLNFPRIYMNGHMFWNPPTANNNDTYPLYDAVKMEMNWRFLEHYNVTPENAATDLMPWIIAPRVLHEAPAYVTQVPGNVGMSSPTMLPGEWDLFGDNACGTVNYDQTRSVIIGGELPNGGYVNQDPLINQTYNLFGNPFGSTSPTAARFVDVSPWQNTFTALYFDKLVLGDDQCGLTLNRQYRMLDRFLNFNWAATLRGLIYVTVTWQTCFPRENLSWAIGDSALLRNLKEQMEQQNAQGLMFRFSSYLTCYDRNGVFNNYPFVDTRSDSPLALAQLQDMYQKGLDNVGSIFFNPAYSRTSGTLGLWLDGEYPTAPSGRRLVPAKPVPVTGVGQPNNEVSLGVISAQAHGDTLSLDLLNTFPSYAFDSKAPIPVAEKFDAGTYTLGMRQGDQFTPLVDFGFKEYRQSEFDKRSGILDLPLDAEAQKQLQSGTLELQMRASSPVVAATQEMWTAEVVESGSFIDVGERRTLHIMVQYDGQPAPAGTVLTVAEYSNPYLVGTSDYYLTFSNHADFTLFIDHPQDRSKNSPNLPQFEGMPAVARRVNDGTGRQIVATRIAEASPTEQPVSYLQYLPTPGSVSLSPCLSFENPILAEGQLQDEPNGSVQYTYTRIQTDANGVALLTVTGRAAGFPTLRFFLHDSGQPPSIPFSFASGQAYLDFLAPLRVLPQEPQMQQDFVDEWNRIYQQPDAGELIWKTFIYPRILEPFYYLYPIMNKYMPLNSLPRIEGAIDQFIVLISKEYQEESTLAMPITRDLPQSRRAILELWANALVKHNYPPFPLSLSDYPPRKA</sequence>
<organism evidence="1 2">
    <name type="scientific">Pseudomonas ekonensis</name>
    <dbReference type="NCBI Taxonomy" id="2842353"/>
    <lineage>
        <taxon>Bacteria</taxon>
        <taxon>Pseudomonadati</taxon>
        <taxon>Pseudomonadota</taxon>
        <taxon>Gammaproteobacteria</taxon>
        <taxon>Pseudomonadales</taxon>
        <taxon>Pseudomonadaceae</taxon>
        <taxon>Pseudomonas</taxon>
    </lineage>
</organism>
<evidence type="ECO:0000313" key="2">
    <source>
        <dbReference type="Proteomes" id="UP000765224"/>
    </source>
</evidence>
<proteinExistence type="predicted"/>
<evidence type="ECO:0000313" key="1">
    <source>
        <dbReference type="EMBL" id="MBV4458423.1"/>
    </source>
</evidence>
<dbReference type="Proteomes" id="UP000765224">
    <property type="component" value="Unassembled WGS sequence"/>
</dbReference>
<protein>
    <submittedName>
        <fullName evidence="1">Uncharacterized protein</fullName>
    </submittedName>
</protein>